<evidence type="ECO:0000256" key="1">
    <source>
        <dbReference type="SAM" id="Phobius"/>
    </source>
</evidence>
<evidence type="ECO:0000313" key="2">
    <source>
        <dbReference type="EMBL" id="KIE57967.1"/>
    </source>
</evidence>
<reference evidence="2 4" key="1">
    <citation type="submission" date="2014-08" db="EMBL/GenBank/DDBJ databases">
        <title>Methylacidiphilum kamchatkense strain Kam1 draft genome sequence.</title>
        <authorList>
            <person name="Birkeland N.-K."/>
            <person name="Erikstad H.A."/>
        </authorList>
    </citation>
    <scope>NUCLEOTIDE SEQUENCE [LARGE SCALE GENOMIC DNA]</scope>
    <source>
        <strain evidence="2 4">Kam1</strain>
    </source>
</reference>
<keyword evidence="1" id="KW-1133">Transmembrane helix</keyword>
<evidence type="ECO:0000313" key="3">
    <source>
        <dbReference type="EMBL" id="QDQ42398.1"/>
    </source>
</evidence>
<dbReference type="Proteomes" id="UP000031594">
    <property type="component" value="Unassembled WGS sequence"/>
</dbReference>
<dbReference type="EMBL" id="CP037899">
    <property type="protein sequence ID" value="QDQ42398.1"/>
    <property type="molecule type" value="Genomic_DNA"/>
</dbReference>
<dbReference type="AlphaFoldDB" id="A0A0C1RIT1"/>
<organism evidence="3 5">
    <name type="scientific">Methylacidiphilum kamchatkense Kam1</name>
    <dbReference type="NCBI Taxonomy" id="1202785"/>
    <lineage>
        <taxon>Bacteria</taxon>
        <taxon>Pseudomonadati</taxon>
        <taxon>Verrucomicrobiota</taxon>
        <taxon>Methylacidiphilae</taxon>
        <taxon>Methylacidiphilales</taxon>
        <taxon>Methylacidiphilaceae</taxon>
        <taxon>Methylacidiphilum (ex Ratnadevi et al. 2023)</taxon>
    </lineage>
</organism>
<name>A0A0C1RIT1_9BACT</name>
<protein>
    <submittedName>
        <fullName evidence="3">Uncharacterized protein</fullName>
    </submittedName>
</protein>
<dbReference type="Proteomes" id="UP000315925">
    <property type="component" value="Chromosome"/>
</dbReference>
<keyword evidence="4" id="KW-1185">Reference proteome</keyword>
<dbReference type="RefSeq" id="WP_039722056.1">
    <property type="nucleotide sequence ID" value="NZ_CP037899.1"/>
</dbReference>
<dbReference type="STRING" id="1202785.A946_09965"/>
<keyword evidence="1" id="KW-0812">Transmembrane</keyword>
<reference evidence="5" key="3">
    <citation type="submission" date="2019-03" db="EMBL/GenBank/DDBJ databases">
        <title>Complete genome of Methylacidiphilum kamchatkense Kam1.</title>
        <authorList>
            <person name="Kruse T."/>
            <person name="Murarilal Ratnadevi C."/>
            <person name="Erikstad H.-A."/>
            <person name="Birkeland N.-K."/>
        </authorList>
    </citation>
    <scope>NUCLEOTIDE SEQUENCE [LARGE SCALE GENOMIC DNA]</scope>
    <source>
        <strain evidence="5">kam1</strain>
    </source>
</reference>
<proteinExistence type="predicted"/>
<gene>
    <name evidence="2" type="ORF">A946_09965</name>
    <name evidence="3" type="ORF">kam1_1170</name>
</gene>
<dbReference type="EMBL" id="JQNX01000008">
    <property type="protein sequence ID" value="KIE57967.1"/>
    <property type="molecule type" value="Genomic_DNA"/>
</dbReference>
<dbReference type="OrthoDB" id="192301at2"/>
<accession>A0A0C1RIT1</accession>
<evidence type="ECO:0000313" key="5">
    <source>
        <dbReference type="Proteomes" id="UP000315925"/>
    </source>
</evidence>
<reference evidence="3" key="2">
    <citation type="journal article" date="2019" name="BMC Genomics">
        <title>Complete genome sequence analysis of the thermoacidophilic verrucomicrobial methanotroph 'Candidatus Methylacidiphilum kamchatkense' strain Kam1 and comparison with its closest relatives.</title>
        <authorList>
            <person name="Kruse T."/>
            <person name="Ratnadevi C.M."/>
            <person name="Erikstad H.A."/>
            <person name="Birkeland N.K."/>
        </authorList>
    </citation>
    <scope>NUCLEOTIDE SEQUENCE</scope>
    <source>
        <strain evidence="3">Kam1</strain>
    </source>
</reference>
<evidence type="ECO:0000313" key="4">
    <source>
        <dbReference type="Proteomes" id="UP000031594"/>
    </source>
</evidence>
<dbReference type="KEGG" id="mkc:kam1_1170"/>
<feature type="transmembrane region" description="Helical" evidence="1">
    <location>
        <begin position="199"/>
        <end position="217"/>
    </location>
</feature>
<feature type="transmembrane region" description="Helical" evidence="1">
    <location>
        <begin position="174"/>
        <end position="193"/>
    </location>
</feature>
<keyword evidence="1" id="KW-0472">Membrane</keyword>
<sequence>MNFIIEWPEPWKKWADAVSDNLIDGFWIESYEEFWPKIWPDGSLIYAQNTNGNHWLLLRENAWIDYGFDNFDEFLEALLSKRIEADKTSKIILLGNYRKLPRGNYLGSFRGSILINGQRAMHFLIINDNEFHNVRLLAHKIDRDCVVQKEIFFQEFIDKLKSIFLNNEDNRIKLIRVGIFLGIFTAIFSLIAFFWKKGIFLAILSQIACLWIFWRIGKE</sequence>